<name>A0ABW4IDI6_9SPHI</name>
<reference evidence="2" key="1">
    <citation type="journal article" date="2019" name="Int. J. Syst. Evol. Microbiol.">
        <title>The Global Catalogue of Microorganisms (GCM) 10K type strain sequencing project: providing services to taxonomists for standard genome sequencing and annotation.</title>
        <authorList>
            <consortium name="The Broad Institute Genomics Platform"/>
            <consortium name="The Broad Institute Genome Sequencing Center for Infectious Disease"/>
            <person name="Wu L."/>
            <person name="Ma J."/>
        </authorList>
    </citation>
    <scope>NUCLEOTIDE SEQUENCE [LARGE SCALE GENOMIC DNA]</scope>
    <source>
        <strain evidence="2">CCUG 53762</strain>
    </source>
</reference>
<dbReference type="EMBL" id="JBHUDG010000020">
    <property type="protein sequence ID" value="MFD1630793.1"/>
    <property type="molecule type" value="Genomic_DNA"/>
</dbReference>
<evidence type="ECO:0000313" key="2">
    <source>
        <dbReference type="Proteomes" id="UP001597118"/>
    </source>
</evidence>
<evidence type="ECO:0000313" key="1">
    <source>
        <dbReference type="EMBL" id="MFD1630793.1"/>
    </source>
</evidence>
<protein>
    <recommendedName>
        <fullName evidence="3">Lipoprotein</fullName>
    </recommendedName>
</protein>
<keyword evidence="2" id="KW-1185">Reference proteome</keyword>
<evidence type="ECO:0008006" key="3">
    <source>
        <dbReference type="Google" id="ProtNLM"/>
    </source>
</evidence>
<organism evidence="1 2">
    <name type="scientific">Pseudopedobacter beijingensis</name>
    <dbReference type="NCBI Taxonomy" id="1207056"/>
    <lineage>
        <taxon>Bacteria</taxon>
        <taxon>Pseudomonadati</taxon>
        <taxon>Bacteroidota</taxon>
        <taxon>Sphingobacteriia</taxon>
        <taxon>Sphingobacteriales</taxon>
        <taxon>Sphingobacteriaceae</taxon>
        <taxon>Pseudopedobacter</taxon>
    </lineage>
</organism>
<dbReference type="PROSITE" id="PS51257">
    <property type="entry name" value="PROKAR_LIPOPROTEIN"/>
    <property type="match status" value="1"/>
</dbReference>
<dbReference type="Proteomes" id="UP001597118">
    <property type="component" value="Unassembled WGS sequence"/>
</dbReference>
<sequence>MKTITKTTFALFTLTLGMIGCSKKNDNNNLPKIAKEITADELLGYQIIEEYQPKPEYAATFGDKPLLMITQVQRNITTNKFLVRSDSHSSNDITSPANITSYNAETGITTLETVFGGYELTRDENEQMIVKNSYHPASSNFHVSKYFASKHIQIMRVTNEIFHISTYKALSGSGYYRFNETKWRYKTDTPPTSNELIWNYNRSTNTSWYGSDGGSAQLVNRFTIIPRGNGWKGQHKDKDLLLVNVLSNSVYKSVGDIGVYTLNN</sequence>
<proteinExistence type="predicted"/>
<dbReference type="RefSeq" id="WP_379663172.1">
    <property type="nucleotide sequence ID" value="NZ_JBHUDG010000020.1"/>
</dbReference>
<accession>A0ABW4IDI6</accession>
<comment type="caution">
    <text evidence="1">The sequence shown here is derived from an EMBL/GenBank/DDBJ whole genome shotgun (WGS) entry which is preliminary data.</text>
</comment>
<gene>
    <name evidence="1" type="ORF">ACFSAH_12960</name>
</gene>